<gene>
    <name evidence="13 15" type="primary">atpE</name>
    <name evidence="15" type="ordered locus">COPRO5265_0569</name>
</gene>
<dbReference type="InterPro" id="IPR002379">
    <property type="entry name" value="ATPase_proteolipid_c-like_dom"/>
</dbReference>
<comment type="caution">
    <text evidence="13">Lacks conserved residue(s) required for the propagation of feature annotation.</text>
</comment>
<keyword evidence="8 13" id="KW-0406">Ion transport</keyword>
<dbReference type="InterPro" id="IPR035921">
    <property type="entry name" value="F/V-ATP_Csub_sf"/>
</dbReference>
<evidence type="ECO:0000256" key="9">
    <source>
        <dbReference type="ARBA" id="ARBA00023121"/>
    </source>
</evidence>
<feature type="transmembrane region" description="Helical" evidence="13">
    <location>
        <begin position="49"/>
        <end position="75"/>
    </location>
</feature>
<keyword evidence="11 13" id="KW-0066">ATP synthesis</keyword>
<reference evidence="15 16" key="2">
    <citation type="journal article" date="2014" name="Genome Announc.">
        <title>Complete Genome Sequence of Coprothermobacter proteolyticus DSM 5265.</title>
        <authorList>
            <person name="Alexiev A."/>
            <person name="Coil D.A."/>
            <person name="Badger J.H."/>
            <person name="Enticknap J."/>
            <person name="Ward N."/>
            <person name="Robb F.T."/>
            <person name="Eisen J.A."/>
        </authorList>
    </citation>
    <scope>NUCLEOTIDE SEQUENCE [LARGE SCALE GENOMIC DNA]</scope>
    <source>
        <strain evidence="16">ATCC 35245 / DSM 5265 / OCM 4 / BT</strain>
    </source>
</reference>
<feature type="domain" description="V-ATPase proteolipid subunit C-like" evidence="14">
    <location>
        <begin position="9"/>
        <end position="72"/>
    </location>
</feature>
<dbReference type="SUPFAM" id="SSF81333">
    <property type="entry name" value="F1F0 ATP synthase subunit C"/>
    <property type="match status" value="1"/>
</dbReference>
<dbReference type="GO" id="GO:0005886">
    <property type="term" value="C:plasma membrane"/>
    <property type="evidence" value="ECO:0007669"/>
    <property type="project" value="UniProtKB-SubCell"/>
</dbReference>
<evidence type="ECO:0000313" key="16">
    <source>
        <dbReference type="Proteomes" id="UP000001732"/>
    </source>
</evidence>
<proteinExistence type="inferred from homology"/>
<feature type="site" description="Reversibly protonated during proton transport" evidence="13">
    <location>
        <position position="59"/>
    </location>
</feature>
<dbReference type="STRING" id="309798.COPRO5265_0569"/>
<name>B5Y827_COPPD</name>
<dbReference type="RefSeq" id="WP_012544564.1">
    <property type="nucleotide sequence ID" value="NC_011295.1"/>
</dbReference>
<dbReference type="PROSITE" id="PS00605">
    <property type="entry name" value="ATPASE_C"/>
    <property type="match status" value="1"/>
</dbReference>
<comment type="subunit">
    <text evidence="13">F-type ATPases have 2 components, F(1) - the catalytic core - and F(0) - the membrane proton channel. F(1) has five subunits: alpha(3), beta(3), gamma(1), delta(1), epsilon(1). F(0) has three main subunits: a(1), b(2) and c(10-14). The alpha and beta chains form an alternating ring which encloses part of the gamma chain. F(1) is attached to F(0) by a central stalk formed by the gamma and epsilon chains, while a peripheral stalk is formed by the delta and b chains.</text>
</comment>
<dbReference type="InterPro" id="IPR038662">
    <property type="entry name" value="ATP_synth_F0_csu_sf"/>
</dbReference>
<dbReference type="InterPro" id="IPR020537">
    <property type="entry name" value="ATP_synth_F0_csu_DDCD_BS"/>
</dbReference>
<reference evidence="16" key="1">
    <citation type="submission" date="2008-08" db="EMBL/GenBank/DDBJ databases">
        <title>The complete genome sequence of Coprothermobacter proteolyticus strain ATCC 5245 / DSM 5265 / BT.</title>
        <authorList>
            <person name="Dodson R.J."/>
            <person name="Durkin A.S."/>
            <person name="Wu M."/>
            <person name="Eisen J."/>
            <person name="Sutton G."/>
        </authorList>
    </citation>
    <scope>NUCLEOTIDE SEQUENCE [LARGE SCALE GENOMIC DNA]</scope>
    <source>
        <strain evidence="16">ATCC 35245 / DSM 5265 / OCM 4 / BT</strain>
    </source>
</reference>
<evidence type="ECO:0000256" key="10">
    <source>
        <dbReference type="ARBA" id="ARBA00023136"/>
    </source>
</evidence>
<evidence type="ECO:0000256" key="5">
    <source>
        <dbReference type="ARBA" id="ARBA00022692"/>
    </source>
</evidence>
<dbReference type="GO" id="GO:0008289">
    <property type="term" value="F:lipid binding"/>
    <property type="evidence" value="ECO:0007669"/>
    <property type="project" value="UniProtKB-KW"/>
</dbReference>
<accession>B5Y827</accession>
<comment type="subcellular location">
    <subcellularLocation>
        <location evidence="13">Cell membrane</location>
        <topology evidence="13">Multi-pass membrane protein</topology>
    </subcellularLocation>
    <subcellularLocation>
        <location evidence="1">Membrane</location>
        <topology evidence="1">Multi-pass membrane protein</topology>
    </subcellularLocation>
</comment>
<dbReference type="AlphaFoldDB" id="B5Y827"/>
<sequence length="79" mass="8064">MSNVVAAILSAGWPLGIAAGLAALGMGIAAGKAFEAISRQPDASGDIRSLTLIAFAFIESLVIYVLAVAFLMLFVRPGV</sequence>
<keyword evidence="4 13" id="KW-0138">CF(0)</keyword>
<evidence type="ECO:0000256" key="11">
    <source>
        <dbReference type="ARBA" id="ARBA00023310"/>
    </source>
</evidence>
<dbReference type="Pfam" id="PF00137">
    <property type="entry name" value="ATP-synt_C"/>
    <property type="match status" value="1"/>
</dbReference>
<evidence type="ECO:0000259" key="14">
    <source>
        <dbReference type="Pfam" id="PF00137"/>
    </source>
</evidence>
<dbReference type="HOGENOM" id="CLU_148047_2_0_9"/>
<protein>
    <recommendedName>
        <fullName evidence="13">ATP synthase subunit c</fullName>
    </recommendedName>
    <alternativeName>
        <fullName evidence="13">ATP synthase F(0) sector subunit c</fullName>
    </alternativeName>
    <alternativeName>
        <fullName evidence="13">F-type ATPase subunit c</fullName>
        <shortName evidence="13">F-ATPase subunit c</shortName>
    </alternativeName>
    <alternativeName>
        <fullName evidence="13">Lipid-binding protein</fullName>
    </alternativeName>
</protein>
<comment type="function">
    <text evidence="13">Key component of the F(0) channel; it plays a direct role in translocation across the membrane. A homomeric c-ring of between 10-14 subunits forms the central stalk rotor element with the F(1) delta and epsilon subunits.</text>
</comment>
<dbReference type="GO" id="GO:0016787">
    <property type="term" value="F:hydrolase activity"/>
    <property type="evidence" value="ECO:0007669"/>
    <property type="project" value="UniProtKB-KW"/>
</dbReference>
<evidence type="ECO:0000256" key="6">
    <source>
        <dbReference type="ARBA" id="ARBA00022781"/>
    </source>
</evidence>
<keyword evidence="15" id="KW-0378">Hydrolase</keyword>
<dbReference type="CDD" id="cd18121">
    <property type="entry name" value="ATP-synt_Fo_c"/>
    <property type="match status" value="1"/>
</dbReference>
<keyword evidence="6 13" id="KW-0375">Hydrogen ion transport</keyword>
<dbReference type="HAMAP" id="MF_01396">
    <property type="entry name" value="ATP_synth_c_bact"/>
    <property type="match status" value="1"/>
</dbReference>
<dbReference type="GO" id="GO:0033177">
    <property type="term" value="C:proton-transporting two-sector ATPase complex, proton-transporting domain"/>
    <property type="evidence" value="ECO:0007669"/>
    <property type="project" value="InterPro"/>
</dbReference>
<dbReference type="PRINTS" id="PR00124">
    <property type="entry name" value="ATPASEC"/>
</dbReference>
<dbReference type="InterPro" id="IPR005953">
    <property type="entry name" value="ATP_synth_csu_bac/chlpt"/>
</dbReference>
<evidence type="ECO:0000256" key="3">
    <source>
        <dbReference type="ARBA" id="ARBA00022448"/>
    </source>
</evidence>
<dbReference type="InterPro" id="IPR000454">
    <property type="entry name" value="ATP_synth_F0_csu"/>
</dbReference>
<dbReference type="OrthoDB" id="9810379at2"/>
<keyword evidence="13" id="KW-1003">Cell membrane</keyword>
<comment type="similarity">
    <text evidence="2 13">Belongs to the ATPase C chain family.</text>
</comment>
<evidence type="ECO:0000256" key="8">
    <source>
        <dbReference type="ARBA" id="ARBA00023065"/>
    </source>
</evidence>
<keyword evidence="3 13" id="KW-0813">Transport</keyword>
<evidence type="ECO:0000313" key="15">
    <source>
        <dbReference type="EMBL" id="ACI17913.1"/>
    </source>
</evidence>
<keyword evidence="7 13" id="KW-1133">Transmembrane helix</keyword>
<keyword evidence="9 13" id="KW-0446">Lipid-binding</keyword>
<dbReference type="Proteomes" id="UP000001732">
    <property type="component" value="Chromosome"/>
</dbReference>
<dbReference type="NCBIfam" id="TIGR01260">
    <property type="entry name" value="ATP_synt_c"/>
    <property type="match status" value="1"/>
</dbReference>
<evidence type="ECO:0000256" key="13">
    <source>
        <dbReference type="HAMAP-Rule" id="MF_01396"/>
    </source>
</evidence>
<keyword evidence="16" id="KW-1185">Reference proteome</keyword>
<dbReference type="Gene3D" id="1.20.20.10">
    <property type="entry name" value="F1F0 ATP synthase subunit C"/>
    <property type="match status" value="1"/>
</dbReference>
<evidence type="ECO:0000256" key="7">
    <source>
        <dbReference type="ARBA" id="ARBA00022989"/>
    </source>
</evidence>
<organism evidence="15 16">
    <name type="scientific">Coprothermobacter proteolyticus (strain ATCC 35245 / DSM 5265 / OCM 4 / BT)</name>
    <dbReference type="NCBI Taxonomy" id="309798"/>
    <lineage>
        <taxon>Bacteria</taxon>
        <taxon>Pseudomonadati</taxon>
        <taxon>Coprothermobacterota</taxon>
        <taxon>Coprothermobacteria</taxon>
        <taxon>Coprothermobacterales</taxon>
        <taxon>Coprothermobacteraceae</taxon>
        <taxon>Coprothermobacter</taxon>
    </lineage>
</organism>
<dbReference type="GO" id="GO:0045259">
    <property type="term" value="C:proton-transporting ATP synthase complex"/>
    <property type="evidence" value="ECO:0007669"/>
    <property type="project" value="UniProtKB-KW"/>
</dbReference>
<evidence type="ECO:0000256" key="4">
    <source>
        <dbReference type="ARBA" id="ARBA00022547"/>
    </source>
</evidence>
<dbReference type="KEGG" id="cpo:COPRO5265_0569"/>
<evidence type="ECO:0000256" key="2">
    <source>
        <dbReference type="ARBA" id="ARBA00006704"/>
    </source>
</evidence>
<dbReference type="EMBL" id="CP001145">
    <property type="protein sequence ID" value="ACI17913.1"/>
    <property type="molecule type" value="Genomic_DNA"/>
</dbReference>
<comment type="function">
    <text evidence="12 13">F(1)F(0) ATP synthase produces ATP from ADP in the presence of a proton or sodium gradient. F-type ATPases consist of two structural domains, F(1) containing the extramembraneous catalytic core and F(0) containing the membrane proton channel, linked together by a central stalk and a peripheral stalk. During catalysis, ATP synthesis in the catalytic domain of F(1) is coupled via a rotary mechanism of the central stalk subunits to proton translocation.</text>
</comment>
<keyword evidence="10 13" id="KW-0472">Membrane</keyword>
<evidence type="ECO:0000256" key="12">
    <source>
        <dbReference type="ARBA" id="ARBA00025198"/>
    </source>
</evidence>
<dbReference type="GO" id="GO:0046933">
    <property type="term" value="F:proton-transporting ATP synthase activity, rotational mechanism"/>
    <property type="evidence" value="ECO:0007669"/>
    <property type="project" value="UniProtKB-UniRule"/>
</dbReference>
<evidence type="ECO:0000256" key="1">
    <source>
        <dbReference type="ARBA" id="ARBA00004141"/>
    </source>
</evidence>
<dbReference type="eggNOG" id="COG0636">
    <property type="taxonomic scope" value="Bacteria"/>
</dbReference>
<keyword evidence="5 13" id="KW-0812">Transmembrane</keyword>